<dbReference type="InterPro" id="IPR041367">
    <property type="entry name" value="Znf-CCCH_4"/>
</dbReference>
<feature type="domain" description="C3H1-type" evidence="7">
    <location>
        <begin position="71"/>
        <end position="97"/>
    </location>
</feature>
<dbReference type="VEuPathDB" id="CryptoDB:Vbra_612"/>
<name>A0A0G4FNT6_VITBC</name>
<dbReference type="InterPro" id="IPR036855">
    <property type="entry name" value="Znf_CCCH_sf"/>
</dbReference>
<keyword evidence="5" id="KW-0238">DNA-binding</keyword>
<feature type="region of interest" description="Disordered" evidence="6">
    <location>
        <begin position="321"/>
        <end position="341"/>
    </location>
</feature>
<evidence type="ECO:0000259" key="7">
    <source>
        <dbReference type="SMART" id="SM00356"/>
    </source>
</evidence>
<organism evidence="8 9">
    <name type="scientific">Vitrella brassicaformis (strain CCMP3155)</name>
    <dbReference type="NCBI Taxonomy" id="1169540"/>
    <lineage>
        <taxon>Eukaryota</taxon>
        <taxon>Sar</taxon>
        <taxon>Alveolata</taxon>
        <taxon>Colpodellida</taxon>
        <taxon>Vitrellaceae</taxon>
        <taxon>Vitrella</taxon>
    </lineage>
</organism>
<feature type="region of interest" description="Disordered" evidence="6">
    <location>
        <begin position="1"/>
        <end position="61"/>
    </location>
</feature>
<protein>
    <recommendedName>
        <fullName evidence="7">C3H1-type domain-containing protein</fullName>
    </recommendedName>
</protein>
<dbReference type="SUPFAM" id="SSF90229">
    <property type="entry name" value="CCCH zinc finger"/>
    <property type="match status" value="2"/>
</dbReference>
<dbReference type="GO" id="GO:0003729">
    <property type="term" value="F:mRNA binding"/>
    <property type="evidence" value="ECO:0007669"/>
    <property type="project" value="InterPro"/>
</dbReference>
<proteinExistence type="predicted"/>
<gene>
    <name evidence="8" type="ORF">Vbra_612</name>
</gene>
<feature type="domain" description="C3H1-type" evidence="7">
    <location>
        <begin position="106"/>
        <end position="133"/>
    </location>
</feature>
<keyword evidence="1" id="KW-0479">Metal-binding</keyword>
<feature type="region of interest" description="Disordered" evidence="6">
    <location>
        <begin position="229"/>
        <end position="249"/>
    </location>
</feature>
<dbReference type="AlphaFoldDB" id="A0A0G4FNT6"/>
<dbReference type="GO" id="GO:0008270">
    <property type="term" value="F:zinc ion binding"/>
    <property type="evidence" value="ECO:0007669"/>
    <property type="project" value="UniProtKB-KW"/>
</dbReference>
<keyword evidence="4" id="KW-0862">Zinc</keyword>
<reference evidence="8 9" key="1">
    <citation type="submission" date="2014-11" db="EMBL/GenBank/DDBJ databases">
        <authorList>
            <person name="Zhu J."/>
            <person name="Qi W."/>
            <person name="Song R."/>
        </authorList>
    </citation>
    <scope>NUCLEOTIDE SEQUENCE [LARGE SCALE GENOMIC DNA]</scope>
</reference>
<evidence type="ECO:0000256" key="1">
    <source>
        <dbReference type="ARBA" id="ARBA00022723"/>
    </source>
</evidence>
<keyword evidence="9" id="KW-1185">Reference proteome</keyword>
<dbReference type="EMBL" id="CDMY01000469">
    <property type="protein sequence ID" value="CEM15732.1"/>
    <property type="molecule type" value="Genomic_DNA"/>
</dbReference>
<dbReference type="InParanoid" id="A0A0G4FNT6"/>
<feature type="compositionally biased region" description="Polar residues" evidence="6">
    <location>
        <begin position="229"/>
        <end position="240"/>
    </location>
</feature>
<feature type="compositionally biased region" description="Low complexity" evidence="6">
    <location>
        <begin position="10"/>
        <end position="20"/>
    </location>
</feature>
<evidence type="ECO:0000256" key="3">
    <source>
        <dbReference type="ARBA" id="ARBA00022771"/>
    </source>
</evidence>
<accession>A0A0G4FNT6</accession>
<dbReference type="Pfam" id="PF18044">
    <property type="entry name" value="zf-CCCH_4"/>
    <property type="match status" value="1"/>
</dbReference>
<dbReference type="PANTHER" id="PTHR12547:SF18">
    <property type="entry name" value="PROTEIN TIS11"/>
    <property type="match status" value="1"/>
</dbReference>
<dbReference type="PhylomeDB" id="A0A0G4FNT6"/>
<dbReference type="Pfam" id="PF00642">
    <property type="entry name" value="zf-CCCH"/>
    <property type="match status" value="1"/>
</dbReference>
<dbReference type="OrthoDB" id="430732at2759"/>
<dbReference type="STRING" id="1169540.A0A0G4FNT6"/>
<dbReference type="SMART" id="SM00356">
    <property type="entry name" value="ZnF_C3H1"/>
    <property type="match status" value="3"/>
</dbReference>
<dbReference type="Gene3D" id="4.10.1000.10">
    <property type="entry name" value="Zinc finger, CCCH-type"/>
    <property type="match status" value="3"/>
</dbReference>
<dbReference type="PANTHER" id="PTHR12547">
    <property type="entry name" value="CCCH ZINC FINGER/TIS11-RELATED"/>
    <property type="match status" value="1"/>
</dbReference>
<dbReference type="InterPro" id="IPR045877">
    <property type="entry name" value="ZFP36-like"/>
</dbReference>
<keyword evidence="2" id="KW-0677">Repeat</keyword>
<evidence type="ECO:0000256" key="6">
    <source>
        <dbReference type="SAM" id="MobiDB-lite"/>
    </source>
</evidence>
<feature type="compositionally biased region" description="Polar residues" evidence="6">
    <location>
        <begin position="324"/>
        <end position="341"/>
    </location>
</feature>
<dbReference type="GO" id="GO:0006355">
    <property type="term" value="P:regulation of DNA-templated transcription"/>
    <property type="evidence" value="ECO:0007669"/>
    <property type="project" value="UniProtKB-ARBA"/>
</dbReference>
<keyword evidence="3" id="KW-0863">Zinc-finger</keyword>
<evidence type="ECO:0000313" key="9">
    <source>
        <dbReference type="Proteomes" id="UP000041254"/>
    </source>
</evidence>
<evidence type="ECO:0000256" key="2">
    <source>
        <dbReference type="ARBA" id="ARBA00022737"/>
    </source>
</evidence>
<dbReference type="GO" id="GO:0003677">
    <property type="term" value="F:DNA binding"/>
    <property type="evidence" value="ECO:0007669"/>
    <property type="project" value="UniProtKB-KW"/>
</dbReference>
<evidence type="ECO:0000313" key="8">
    <source>
        <dbReference type="EMBL" id="CEM15732.1"/>
    </source>
</evidence>
<sequence length="370" mass="40897">MCIQPSIQGPAAADAHPQHPQLHHPQQHHLPLPTAATASGPEREIDEGVRKPLLPTPTYPVLPKREAKDQFYKTKMCPYFPRGRCRRGNECNYAHSKAELRPSPSLRKTRLCERWREGVCPLPASACPFAHGEEDLHSTEDYYKTDLCKFWKQGICTLGDRCRHAHGLHEVRDRRYRRTELEKRALAEKRPLKELILESRMTQLHSSDSSASPIAVNPVTGGVLVKKGSFSSTATPSPESTCCRRSRASSHPDIAMLPASAVQPLTGTPVPAVRVASPMSVAYVVPTSPKVSLTVPMLPLPAVCYSPVNVSHVPLHTPLERETTSPLTPVTQTRKSSDDMTTSPLVKLQMAEMGISVQTLKEAAPDHYED</sequence>
<dbReference type="FunFam" id="4.10.1000.10:FF:000016">
    <property type="entry name" value="Zinc finger CCCH domain-containing protein"/>
    <property type="match status" value="1"/>
</dbReference>
<dbReference type="Proteomes" id="UP000041254">
    <property type="component" value="Unassembled WGS sequence"/>
</dbReference>
<evidence type="ECO:0000256" key="4">
    <source>
        <dbReference type="ARBA" id="ARBA00022833"/>
    </source>
</evidence>
<dbReference type="InterPro" id="IPR000571">
    <property type="entry name" value="Znf_CCCH"/>
</dbReference>
<evidence type="ECO:0000256" key="5">
    <source>
        <dbReference type="ARBA" id="ARBA00023125"/>
    </source>
</evidence>
<feature type="compositionally biased region" description="Basic and acidic residues" evidence="6">
    <location>
        <begin position="41"/>
        <end position="50"/>
    </location>
</feature>
<feature type="domain" description="C3H1-type" evidence="7">
    <location>
        <begin position="142"/>
        <end position="168"/>
    </location>
</feature>